<evidence type="ECO:0000313" key="3">
    <source>
        <dbReference type="EMBL" id="KAK3048170.1"/>
    </source>
</evidence>
<dbReference type="Pfam" id="PF13460">
    <property type="entry name" value="NAD_binding_10"/>
    <property type="match status" value="1"/>
</dbReference>
<dbReference type="InterPro" id="IPR051606">
    <property type="entry name" value="Polyketide_Oxido-like"/>
</dbReference>
<dbReference type="SUPFAM" id="SSF51735">
    <property type="entry name" value="NAD(P)-binding Rossmann-fold domains"/>
    <property type="match status" value="1"/>
</dbReference>
<dbReference type="Proteomes" id="UP001271007">
    <property type="component" value="Unassembled WGS sequence"/>
</dbReference>
<dbReference type="GO" id="GO:0042602">
    <property type="term" value="F:riboflavin reductase (NADPH) activity"/>
    <property type="evidence" value="ECO:0007669"/>
    <property type="project" value="TreeGrafter"/>
</dbReference>
<dbReference type="GO" id="GO:0004074">
    <property type="term" value="F:biliverdin reductase [NAD(P)H] activity"/>
    <property type="evidence" value="ECO:0007669"/>
    <property type="project" value="TreeGrafter"/>
</dbReference>
<feature type="domain" description="NAD(P)-binding" evidence="2">
    <location>
        <begin position="11"/>
        <end position="239"/>
    </location>
</feature>
<proteinExistence type="inferred from homology"/>
<gene>
    <name evidence="3" type="ORF">LTR09_010509</name>
</gene>
<dbReference type="InterPro" id="IPR016040">
    <property type="entry name" value="NAD(P)-bd_dom"/>
</dbReference>
<sequence length="259" mass="28435">MSIPKPLAFFGATGDCAGHCLALSLRANHPCTALARTPAKLTASMKVKGVSDERLDRNLTIIQGDVRDVEAVKRTLQNQTTNEVADTIVVGVGAYPTMQWSLTDPIVQQDPTICQDAGTTILEALAQLKPAKKPLLVNVSTTGIPVAGKAWDVPWWFSWLYRVLLHNAHADKIVLQDNLAHHVSLPEGQKVIRGYVNTKASLLMDGEALGLQIVREGSEDEPAVGYTIRRADVGLWMYERLVKGEVKREWLNKGVCITY</sequence>
<comment type="similarity">
    <text evidence="1">Belongs to the avfA family.</text>
</comment>
<name>A0AAJ0D7E2_9PEZI</name>
<comment type="caution">
    <text evidence="3">The sequence shown here is derived from an EMBL/GenBank/DDBJ whole genome shotgun (WGS) entry which is preliminary data.</text>
</comment>
<accession>A0AAJ0D7E2</accession>
<dbReference type="AlphaFoldDB" id="A0AAJ0D7E2"/>
<evidence type="ECO:0000256" key="1">
    <source>
        <dbReference type="ARBA" id="ARBA00038376"/>
    </source>
</evidence>
<reference evidence="3" key="1">
    <citation type="submission" date="2023-04" db="EMBL/GenBank/DDBJ databases">
        <title>Black Yeasts Isolated from many extreme environments.</title>
        <authorList>
            <person name="Coleine C."/>
            <person name="Stajich J.E."/>
            <person name="Selbmann L."/>
        </authorList>
    </citation>
    <scope>NUCLEOTIDE SEQUENCE</scope>
    <source>
        <strain evidence="3">CCFEE 5312</strain>
    </source>
</reference>
<keyword evidence="4" id="KW-1185">Reference proteome</keyword>
<dbReference type="Gene3D" id="3.40.50.720">
    <property type="entry name" value="NAD(P)-binding Rossmann-like Domain"/>
    <property type="match status" value="1"/>
</dbReference>
<dbReference type="PANTHER" id="PTHR43355">
    <property type="entry name" value="FLAVIN REDUCTASE (NADPH)"/>
    <property type="match status" value="1"/>
</dbReference>
<dbReference type="PANTHER" id="PTHR43355:SF2">
    <property type="entry name" value="FLAVIN REDUCTASE (NADPH)"/>
    <property type="match status" value="1"/>
</dbReference>
<dbReference type="InterPro" id="IPR036291">
    <property type="entry name" value="NAD(P)-bd_dom_sf"/>
</dbReference>
<evidence type="ECO:0000259" key="2">
    <source>
        <dbReference type="Pfam" id="PF13460"/>
    </source>
</evidence>
<dbReference type="EMBL" id="JAWDJX010000052">
    <property type="protein sequence ID" value="KAK3048170.1"/>
    <property type="molecule type" value="Genomic_DNA"/>
</dbReference>
<protein>
    <recommendedName>
        <fullName evidence="2">NAD(P)-binding domain-containing protein</fullName>
    </recommendedName>
</protein>
<organism evidence="3 4">
    <name type="scientific">Extremus antarcticus</name>
    <dbReference type="NCBI Taxonomy" id="702011"/>
    <lineage>
        <taxon>Eukaryota</taxon>
        <taxon>Fungi</taxon>
        <taxon>Dikarya</taxon>
        <taxon>Ascomycota</taxon>
        <taxon>Pezizomycotina</taxon>
        <taxon>Dothideomycetes</taxon>
        <taxon>Dothideomycetidae</taxon>
        <taxon>Mycosphaerellales</taxon>
        <taxon>Extremaceae</taxon>
        <taxon>Extremus</taxon>
    </lineage>
</organism>
<evidence type="ECO:0000313" key="4">
    <source>
        <dbReference type="Proteomes" id="UP001271007"/>
    </source>
</evidence>